<dbReference type="PANTHER" id="PTHR37937:SF1">
    <property type="entry name" value="CONJUGATIVE TRANSFER: DNA TRANSPORT"/>
    <property type="match status" value="1"/>
</dbReference>
<dbReference type="SUPFAM" id="SSF52540">
    <property type="entry name" value="P-loop containing nucleoside triphosphate hydrolases"/>
    <property type="match status" value="1"/>
</dbReference>
<evidence type="ECO:0000256" key="5">
    <source>
        <dbReference type="ARBA" id="ARBA00022989"/>
    </source>
</evidence>
<evidence type="ECO:0000256" key="6">
    <source>
        <dbReference type="ARBA" id="ARBA00023136"/>
    </source>
</evidence>
<dbReference type="RefSeq" id="WP_060814844.1">
    <property type="nucleotide sequence ID" value="NZ_JARPZN010000011.1"/>
</dbReference>
<protein>
    <submittedName>
        <fullName evidence="8">Type IV secretory pathway, VirD4 components</fullName>
    </submittedName>
    <submittedName>
        <fullName evidence="7">Type IV secretory system conjugative DNA transfer family protein</fullName>
    </submittedName>
</protein>
<organism evidence="8 9">
    <name type="scientific">Enterococcus gallinarum</name>
    <dbReference type="NCBI Taxonomy" id="1353"/>
    <lineage>
        <taxon>Bacteria</taxon>
        <taxon>Bacillati</taxon>
        <taxon>Bacillota</taxon>
        <taxon>Bacilli</taxon>
        <taxon>Lactobacillales</taxon>
        <taxon>Enterococcaceae</taxon>
        <taxon>Enterococcus</taxon>
    </lineage>
</organism>
<dbReference type="PANTHER" id="PTHR37937">
    <property type="entry name" value="CONJUGATIVE TRANSFER: DNA TRANSPORT"/>
    <property type="match status" value="1"/>
</dbReference>
<evidence type="ECO:0000256" key="4">
    <source>
        <dbReference type="ARBA" id="ARBA00022692"/>
    </source>
</evidence>
<dbReference type="AlphaFoldDB" id="A0A376GX11"/>
<reference evidence="7" key="2">
    <citation type="submission" date="2023-03" db="EMBL/GenBank/DDBJ databases">
        <authorList>
            <person name="Shen W."/>
            <person name="Cai J."/>
        </authorList>
    </citation>
    <scope>NUCLEOTIDE SEQUENCE</scope>
    <source>
        <strain evidence="7">K69-2</strain>
    </source>
</reference>
<dbReference type="InterPro" id="IPR051539">
    <property type="entry name" value="T4SS-coupling_protein"/>
</dbReference>
<keyword evidence="9" id="KW-1185">Reference proteome</keyword>
<dbReference type="InterPro" id="IPR027417">
    <property type="entry name" value="P-loop_NTPase"/>
</dbReference>
<keyword evidence="6" id="KW-0472">Membrane</keyword>
<dbReference type="CDD" id="cd01127">
    <property type="entry name" value="TrwB_TraG_TraD_VirD4"/>
    <property type="match status" value="1"/>
</dbReference>
<evidence type="ECO:0000313" key="8">
    <source>
        <dbReference type="EMBL" id="STD82513.1"/>
    </source>
</evidence>
<evidence type="ECO:0000256" key="2">
    <source>
        <dbReference type="ARBA" id="ARBA00008806"/>
    </source>
</evidence>
<evidence type="ECO:0000313" key="9">
    <source>
        <dbReference type="Proteomes" id="UP000254807"/>
    </source>
</evidence>
<proteinExistence type="inferred from homology"/>
<evidence type="ECO:0000313" key="7">
    <source>
        <dbReference type="EMBL" id="MDT2691174.1"/>
    </source>
</evidence>
<dbReference type="Proteomes" id="UP001183682">
    <property type="component" value="Unassembled WGS sequence"/>
</dbReference>
<keyword evidence="5" id="KW-1133">Transmembrane helix</keyword>
<dbReference type="Gene3D" id="3.40.50.300">
    <property type="entry name" value="P-loop containing nucleotide triphosphate hydrolases"/>
    <property type="match status" value="1"/>
</dbReference>
<dbReference type="InterPro" id="IPR003688">
    <property type="entry name" value="TraG/VirD4"/>
</dbReference>
<dbReference type="Pfam" id="PF02534">
    <property type="entry name" value="T4SS-DNA_transf"/>
    <property type="match status" value="1"/>
</dbReference>
<dbReference type="EMBL" id="JARPZN010000011">
    <property type="protein sequence ID" value="MDT2691174.1"/>
    <property type="molecule type" value="Genomic_DNA"/>
</dbReference>
<comment type="similarity">
    <text evidence="2">Belongs to the VirD4/TraG family.</text>
</comment>
<sequence length="514" mass="58748">MLNLAEKIPFFTNYSDGLLLGKMPSGKYVIQHEKSKISNRNVFVVGGPGSFKTQSYILTNVVNNRKSSIVTTDPKGEVYELTSEIKRKQGYKVIMMNFKDLAISSCYNPLAYIRKPTDTNMIANVIVSAKNDPKKKDFWFNVQQSLLNSLIQYVYYEFEPSARTIESILDFLEAYDPRHNEEGVSELDQQFEQLPEGHPAKRSYRLGFQKAESEVRSNILISLLTTLTDYLDADVARMTSRNDFLFEELGKEKIALYVLISPLDRTWDGLVNLFFQQMFNELFRFGDLHHAKLPNPLVLLLDELVNLGYFPTYENFLATCRGYGISVSTILQSIPQLVKLYGKETAEAIIGNHAIRICLGGVEKETARYFSELLGKTTVKIHTQGTSRNLPTASAQHRSSTRSDNFNFAGRDLMTEGEIINLQNLDGGRRSIVVIQGKPFLMFKVPQFEVYGDLLSAYRVSQQDYRPIQTPGAKAYQKYLDRQYMQAREVLIQHSQQIKTMTDELEKELRKEGE</sequence>
<accession>A0A376GX11</accession>
<reference evidence="8 9" key="1">
    <citation type="submission" date="2018-06" db="EMBL/GenBank/DDBJ databases">
        <authorList>
            <consortium name="Pathogen Informatics"/>
            <person name="Doyle S."/>
        </authorList>
    </citation>
    <scope>NUCLEOTIDE SEQUENCE [LARGE SCALE GENOMIC DNA]</scope>
    <source>
        <strain evidence="8 9">NCTC12360</strain>
    </source>
</reference>
<dbReference type="OrthoDB" id="9766496at2"/>
<evidence type="ECO:0000256" key="3">
    <source>
        <dbReference type="ARBA" id="ARBA00022475"/>
    </source>
</evidence>
<dbReference type="NCBIfam" id="NF045973">
    <property type="entry name" value="conju_CD1115"/>
    <property type="match status" value="1"/>
</dbReference>
<dbReference type="Proteomes" id="UP000254807">
    <property type="component" value="Unassembled WGS sequence"/>
</dbReference>
<dbReference type="EMBL" id="UFYW01000001">
    <property type="protein sequence ID" value="STD82513.1"/>
    <property type="molecule type" value="Genomic_DNA"/>
</dbReference>
<gene>
    <name evidence="8" type="primary">traG</name>
    <name evidence="8" type="ORF">NCTC12360_00942</name>
    <name evidence="7" type="ORF">P7E30_13430</name>
</gene>
<keyword evidence="4" id="KW-0812">Transmembrane</keyword>
<dbReference type="GO" id="GO:0005886">
    <property type="term" value="C:plasma membrane"/>
    <property type="evidence" value="ECO:0007669"/>
    <property type="project" value="UniProtKB-SubCell"/>
</dbReference>
<evidence type="ECO:0000256" key="1">
    <source>
        <dbReference type="ARBA" id="ARBA00004651"/>
    </source>
</evidence>
<keyword evidence="3" id="KW-1003">Cell membrane</keyword>
<name>A0A376GX11_ENTGA</name>
<comment type="subcellular location">
    <subcellularLocation>
        <location evidence="1">Cell membrane</location>
        <topology evidence="1">Multi-pass membrane protein</topology>
    </subcellularLocation>
</comment>